<organism evidence="1 2">
    <name type="scientific">Trifolium pratense</name>
    <name type="common">Red clover</name>
    <dbReference type="NCBI Taxonomy" id="57577"/>
    <lineage>
        <taxon>Eukaryota</taxon>
        <taxon>Viridiplantae</taxon>
        <taxon>Streptophyta</taxon>
        <taxon>Embryophyta</taxon>
        <taxon>Tracheophyta</taxon>
        <taxon>Spermatophyta</taxon>
        <taxon>Magnoliopsida</taxon>
        <taxon>eudicotyledons</taxon>
        <taxon>Gunneridae</taxon>
        <taxon>Pentapetalae</taxon>
        <taxon>rosids</taxon>
        <taxon>fabids</taxon>
        <taxon>Fabales</taxon>
        <taxon>Fabaceae</taxon>
        <taxon>Papilionoideae</taxon>
        <taxon>50 kb inversion clade</taxon>
        <taxon>NPAAA clade</taxon>
        <taxon>Hologalegina</taxon>
        <taxon>IRL clade</taxon>
        <taxon>Trifolieae</taxon>
        <taxon>Trifolium</taxon>
    </lineage>
</organism>
<accession>A0ACB0L4S9</accession>
<comment type="caution">
    <text evidence="1">The sequence shown here is derived from an EMBL/GenBank/DDBJ whole genome shotgun (WGS) entry which is preliminary data.</text>
</comment>
<protein>
    <submittedName>
        <fullName evidence="1">Uncharacterized protein</fullName>
    </submittedName>
</protein>
<evidence type="ECO:0000313" key="2">
    <source>
        <dbReference type="Proteomes" id="UP001177021"/>
    </source>
</evidence>
<keyword evidence="2" id="KW-1185">Reference proteome</keyword>
<evidence type="ECO:0000313" key="1">
    <source>
        <dbReference type="EMBL" id="CAJ2664316.1"/>
    </source>
</evidence>
<gene>
    <name evidence="1" type="ORF">MILVUS5_LOCUS29557</name>
</gene>
<reference evidence="1" key="1">
    <citation type="submission" date="2023-10" db="EMBL/GenBank/DDBJ databases">
        <authorList>
            <person name="Rodriguez Cubillos JULIANA M."/>
            <person name="De Vega J."/>
        </authorList>
    </citation>
    <scope>NUCLEOTIDE SEQUENCE</scope>
</reference>
<dbReference type="Proteomes" id="UP001177021">
    <property type="component" value="Unassembled WGS sequence"/>
</dbReference>
<proteinExistence type="predicted"/>
<dbReference type="EMBL" id="CASHSV030000409">
    <property type="protein sequence ID" value="CAJ2664316.1"/>
    <property type="molecule type" value="Genomic_DNA"/>
</dbReference>
<name>A0ACB0L4S9_TRIPR</name>
<sequence>MKEKVFALIANVVVLEAEEKSEPIEEVHVRLPFRRTAEVSDGADGGECGTDFRETEGRVVGVEVVEWDNVVGLEFGIVAVSGWHIIGIWEKCGG</sequence>